<reference evidence="4 5" key="1">
    <citation type="submission" date="2021-03" db="EMBL/GenBank/DDBJ databases">
        <title>Comparative Genomics and Metabolomics in the genus Turicibacter.</title>
        <authorList>
            <person name="Maki J."/>
            <person name="Looft T."/>
        </authorList>
    </citation>
    <scope>NUCLEOTIDE SEQUENCE [LARGE SCALE GENOMIC DNA]</scope>
    <source>
        <strain evidence="4 5">MMM721</strain>
    </source>
</reference>
<gene>
    <name evidence="4" type="ORF">J0J69_06365</name>
</gene>
<organism evidence="4 5">
    <name type="scientific">Turicibacter bilis</name>
    <dbReference type="NCBI Taxonomy" id="2735723"/>
    <lineage>
        <taxon>Bacteria</taxon>
        <taxon>Bacillati</taxon>
        <taxon>Bacillota</taxon>
        <taxon>Erysipelotrichia</taxon>
        <taxon>Erysipelotrichales</taxon>
        <taxon>Turicibacteraceae</taxon>
        <taxon>Turicibacter</taxon>
    </lineage>
</organism>
<dbReference type="InterPro" id="IPR051159">
    <property type="entry name" value="Hexapeptide_acetyltransf"/>
</dbReference>
<keyword evidence="4" id="KW-0012">Acyltransferase</keyword>
<dbReference type="PROSITE" id="PS00101">
    <property type="entry name" value="HEXAPEP_TRANSFERASES"/>
    <property type="match status" value="1"/>
</dbReference>
<dbReference type="InterPro" id="IPR001451">
    <property type="entry name" value="Hexapep"/>
</dbReference>
<dbReference type="Pfam" id="PF00132">
    <property type="entry name" value="Hexapep"/>
    <property type="match status" value="1"/>
</dbReference>
<dbReference type="RefSeq" id="WP_212725997.1">
    <property type="nucleotide sequence ID" value="NZ_CP071249.1"/>
</dbReference>
<dbReference type="PANTHER" id="PTHR23416">
    <property type="entry name" value="SIALIC ACID SYNTHASE-RELATED"/>
    <property type="match status" value="1"/>
</dbReference>
<dbReference type="InterPro" id="IPR011004">
    <property type="entry name" value="Trimer_LpxA-like_sf"/>
</dbReference>
<keyword evidence="5" id="KW-1185">Reference proteome</keyword>
<evidence type="ECO:0000313" key="5">
    <source>
        <dbReference type="Proteomes" id="UP001058016"/>
    </source>
</evidence>
<dbReference type="CDD" id="cd04647">
    <property type="entry name" value="LbH_MAT_like"/>
    <property type="match status" value="1"/>
</dbReference>
<protein>
    <submittedName>
        <fullName evidence="4">Acyltransferase</fullName>
    </submittedName>
</protein>
<dbReference type="InterPro" id="IPR018357">
    <property type="entry name" value="Hexapep_transf_CS"/>
</dbReference>
<dbReference type="Proteomes" id="UP001058016">
    <property type="component" value="Chromosome"/>
</dbReference>
<evidence type="ECO:0000256" key="1">
    <source>
        <dbReference type="ARBA" id="ARBA00007274"/>
    </source>
</evidence>
<accession>A0ABY5JK91</accession>
<evidence type="ECO:0000256" key="2">
    <source>
        <dbReference type="ARBA" id="ARBA00022679"/>
    </source>
</evidence>
<dbReference type="SUPFAM" id="SSF51161">
    <property type="entry name" value="Trimeric LpxA-like enzymes"/>
    <property type="match status" value="1"/>
</dbReference>
<name>A0ABY5JK91_9FIRM</name>
<comment type="similarity">
    <text evidence="1">Belongs to the transferase hexapeptide repeat family.</text>
</comment>
<keyword evidence="3" id="KW-0677">Repeat</keyword>
<evidence type="ECO:0000256" key="3">
    <source>
        <dbReference type="ARBA" id="ARBA00022737"/>
    </source>
</evidence>
<sequence>MELKLFFKDIIRRIIGEIPTSTLIKRGLIVGKNFNRQQGCFIDPTHCWLIEIGDNVTMSIRVVLMAHDASTKNVTGYTKIGKIKIGDNVFIGANSLILPNVTIGENSIIGANSVVTKDIPSNCIVAGNPAKVIGSLKDFKVKNENMIHIDENVFSSEYTMRTKITREKKIEMKLKLDKGVGFVE</sequence>
<dbReference type="PANTHER" id="PTHR23416:SF23">
    <property type="entry name" value="ACETYLTRANSFERASE C18B11.09C-RELATED"/>
    <property type="match status" value="1"/>
</dbReference>
<evidence type="ECO:0000313" key="4">
    <source>
        <dbReference type="EMBL" id="UUF07109.1"/>
    </source>
</evidence>
<keyword evidence="2" id="KW-0808">Transferase</keyword>
<dbReference type="Gene3D" id="2.160.10.10">
    <property type="entry name" value="Hexapeptide repeat proteins"/>
    <property type="match status" value="1"/>
</dbReference>
<proteinExistence type="inferred from homology"/>
<dbReference type="EMBL" id="CP071249">
    <property type="protein sequence ID" value="UUF07109.1"/>
    <property type="molecule type" value="Genomic_DNA"/>
</dbReference>
<dbReference type="GO" id="GO:0016746">
    <property type="term" value="F:acyltransferase activity"/>
    <property type="evidence" value="ECO:0007669"/>
    <property type="project" value="UniProtKB-KW"/>
</dbReference>